<feature type="domain" description="PDGLE" evidence="7">
    <location>
        <begin position="13"/>
        <end position="103"/>
    </location>
</feature>
<keyword evidence="4 6" id="KW-1133">Transmembrane helix</keyword>
<sequence length="110" mass="11133">MSAPTAAARISTRRLVLVGLAVCLVIAGVVSFYASSHPDGLEYVAGSLGFDGVAQDSATAGSPLADYAVRGVSDNRLSGGLAGLVGAVVTGLLMFGLVMLARRRAPRGRD</sequence>
<evidence type="ECO:0000256" key="3">
    <source>
        <dbReference type="ARBA" id="ARBA00022692"/>
    </source>
</evidence>
<keyword evidence="3 6" id="KW-0812">Transmembrane</keyword>
<dbReference type="EMBL" id="JAFDVD010000005">
    <property type="protein sequence ID" value="MBM6399608.1"/>
    <property type="molecule type" value="Genomic_DNA"/>
</dbReference>
<keyword evidence="2" id="KW-1003">Cell membrane</keyword>
<evidence type="ECO:0000256" key="5">
    <source>
        <dbReference type="ARBA" id="ARBA00023136"/>
    </source>
</evidence>
<proteinExistence type="predicted"/>
<comment type="caution">
    <text evidence="8">The sequence shown here is derived from an EMBL/GenBank/DDBJ whole genome shotgun (WGS) entry which is preliminary data.</text>
</comment>
<keyword evidence="9" id="KW-1185">Reference proteome</keyword>
<dbReference type="InterPro" id="IPR025937">
    <property type="entry name" value="PDGLE_dom"/>
</dbReference>
<accession>A0ABS2CID2</accession>
<evidence type="ECO:0000256" key="2">
    <source>
        <dbReference type="ARBA" id="ARBA00022475"/>
    </source>
</evidence>
<comment type="subcellular location">
    <subcellularLocation>
        <location evidence="1">Cell membrane</location>
    </subcellularLocation>
</comment>
<dbReference type="Pfam" id="PF13190">
    <property type="entry name" value="PDGLE"/>
    <property type="match status" value="1"/>
</dbReference>
<evidence type="ECO:0000256" key="1">
    <source>
        <dbReference type="ARBA" id="ARBA00004236"/>
    </source>
</evidence>
<organism evidence="8 9">
    <name type="scientific">Phycicoccus sonneratiae</name>
    <dbReference type="NCBI Taxonomy" id="2807628"/>
    <lineage>
        <taxon>Bacteria</taxon>
        <taxon>Bacillati</taxon>
        <taxon>Actinomycetota</taxon>
        <taxon>Actinomycetes</taxon>
        <taxon>Micrococcales</taxon>
        <taxon>Intrasporangiaceae</taxon>
        <taxon>Phycicoccus</taxon>
    </lineage>
</organism>
<protein>
    <submittedName>
        <fullName evidence="8">PDGLE domain-containing protein</fullName>
    </submittedName>
</protein>
<feature type="transmembrane region" description="Helical" evidence="6">
    <location>
        <begin position="15"/>
        <end position="34"/>
    </location>
</feature>
<evidence type="ECO:0000313" key="9">
    <source>
        <dbReference type="Proteomes" id="UP001430172"/>
    </source>
</evidence>
<evidence type="ECO:0000259" key="7">
    <source>
        <dbReference type="Pfam" id="PF13190"/>
    </source>
</evidence>
<evidence type="ECO:0000313" key="8">
    <source>
        <dbReference type="EMBL" id="MBM6399608.1"/>
    </source>
</evidence>
<evidence type="ECO:0000256" key="4">
    <source>
        <dbReference type="ARBA" id="ARBA00022989"/>
    </source>
</evidence>
<keyword evidence="5 6" id="KW-0472">Membrane</keyword>
<feature type="transmembrane region" description="Helical" evidence="6">
    <location>
        <begin position="81"/>
        <end position="101"/>
    </location>
</feature>
<dbReference type="Proteomes" id="UP001430172">
    <property type="component" value="Unassembled WGS sequence"/>
</dbReference>
<dbReference type="RefSeq" id="WP_204130090.1">
    <property type="nucleotide sequence ID" value="NZ_JAFDVD010000005.1"/>
</dbReference>
<name>A0ABS2CID2_9MICO</name>
<evidence type="ECO:0000256" key="6">
    <source>
        <dbReference type="SAM" id="Phobius"/>
    </source>
</evidence>
<gene>
    <name evidence="8" type="ORF">JQN70_04335</name>
</gene>
<reference evidence="8" key="1">
    <citation type="submission" date="2021-02" db="EMBL/GenBank/DDBJ databases">
        <title>Phycicoccus sp. MQZ13P-5T, whole genome shotgun sequence.</title>
        <authorList>
            <person name="Tuo L."/>
        </authorList>
    </citation>
    <scope>NUCLEOTIDE SEQUENCE</scope>
    <source>
        <strain evidence="8">MQZ13P-5</strain>
    </source>
</reference>